<feature type="compositionally biased region" description="Basic and acidic residues" evidence="1">
    <location>
        <begin position="972"/>
        <end position="982"/>
    </location>
</feature>
<keyword evidence="2" id="KW-1133">Transmembrane helix</keyword>
<evidence type="ECO:0000313" key="4">
    <source>
        <dbReference type="Proteomes" id="UP001165160"/>
    </source>
</evidence>
<comment type="caution">
    <text evidence="3">The sequence shown here is derived from an EMBL/GenBank/DDBJ whole genome shotgun (WGS) entry which is preliminary data.</text>
</comment>
<feature type="compositionally biased region" description="Polar residues" evidence="1">
    <location>
        <begin position="760"/>
        <end position="775"/>
    </location>
</feature>
<feature type="transmembrane region" description="Helical" evidence="2">
    <location>
        <begin position="179"/>
        <end position="203"/>
    </location>
</feature>
<organism evidence="3 4">
    <name type="scientific">Triparma verrucosa</name>
    <dbReference type="NCBI Taxonomy" id="1606542"/>
    <lineage>
        <taxon>Eukaryota</taxon>
        <taxon>Sar</taxon>
        <taxon>Stramenopiles</taxon>
        <taxon>Ochrophyta</taxon>
        <taxon>Bolidophyceae</taxon>
        <taxon>Parmales</taxon>
        <taxon>Triparmaceae</taxon>
        <taxon>Triparma</taxon>
    </lineage>
</organism>
<feature type="region of interest" description="Disordered" evidence="1">
    <location>
        <begin position="1044"/>
        <end position="1095"/>
    </location>
</feature>
<feature type="region of interest" description="Disordered" evidence="1">
    <location>
        <begin position="758"/>
        <end position="781"/>
    </location>
</feature>
<protein>
    <submittedName>
        <fullName evidence="3">Uncharacterized protein</fullName>
    </submittedName>
</protein>
<accession>A0A9W7FG21</accession>
<evidence type="ECO:0000256" key="1">
    <source>
        <dbReference type="SAM" id="MobiDB-lite"/>
    </source>
</evidence>
<feature type="region of interest" description="Disordered" evidence="1">
    <location>
        <begin position="1107"/>
        <end position="1127"/>
    </location>
</feature>
<feature type="transmembrane region" description="Helical" evidence="2">
    <location>
        <begin position="1178"/>
        <end position="1196"/>
    </location>
</feature>
<feature type="compositionally biased region" description="Acidic residues" evidence="1">
    <location>
        <begin position="986"/>
        <end position="998"/>
    </location>
</feature>
<dbReference type="AlphaFoldDB" id="A0A9W7FG21"/>
<feature type="transmembrane region" description="Helical" evidence="2">
    <location>
        <begin position="37"/>
        <end position="54"/>
    </location>
</feature>
<proteinExistence type="predicted"/>
<feature type="compositionally biased region" description="Low complexity" evidence="1">
    <location>
        <begin position="1076"/>
        <end position="1089"/>
    </location>
</feature>
<feature type="transmembrane region" description="Helical" evidence="2">
    <location>
        <begin position="318"/>
        <end position="340"/>
    </location>
</feature>
<sequence length="1209" mass="133837">MLRLRIKVLLASLLLLSNAYFLLIAVIPTNALPQLEQALTLSISSFILVSYINLRAVRYLMGLRGVGLNSNGLLVLLIFVTINSVAIGMLSEKGKNDETFAFKVDYACLGAYLSTLAITTMISSLQISNESRVEPVIAPPVPSQSSVSERRSQPIFRTTTMLEVAKKEEAELHIQFNELAGFTGLTCCVVTVFLIILTCYCIVKLSTKSGDTGFSVEGFMYIFPLLYGTHVGLEGYVSWKNNLIIKQNELKGSHKVFVTFERYFPRMHAWYLLWRRLGSLAHNGKYSIMTVISIDLLDFVIQAVGLELLRESGVGWDMLWPYALLIAMNGLVTGLAILFFQERLKVEGVAALDVLFDIGYIYMSVEVFDGDGGFWTGFFPLAAAMVKTNDAWAKRVRRWCAVRYASLALDHDARQAREEGNFEEFLWQYYSTAMKLGDGRTVLKDDNAKQSAVNKSFKNSSPEKSKISIQGVFEEGEEEIKLQAPEAVKATLDEEERTSKRSKGKGIFSSQDRSFFSRTSTLLSSMTRERADNARSDSPIPPESDRDSNSGADKVGALANLPSKSKPGRDNEGPRRGRLNSIMSITQNKGRKERRNSLEGSIVESIAGIFNRRSPLTKNSLLNKSDLLKHLLKGVCAKMYTQISVETVSSSSGVVTFYIQHSAESFLSFAKEQGFGYEQETLKVHTQNLRTIHTISDDKKMDFVLDQVIKKIDSVSAFVGVKSKEDLTLKPLVKKVKRKLVFLEGFFIESLNPEHYVKTPSESGTLSPRSQSGSQDDFVGPSGTLRGSMLKNFGAGLGSKRLQRSKENAAMMEKKHHGITHGWPDSVDLGDRKSGGCKITYLSCRGGVGESDGALRQRLEKLLCKINSYYVRLSVIKDELDTEDEITLSQAAYFSRLSKTQVKRIVEDYRKSKAAEAAAAAARRGEKAPETLQKSSEMLMVKKSELQDLPMFEALVSKHRGEKEPPPQTKPKSLDDLEKGISNDDSGSESESSNESEPEGVTSERDSLQLTLFKTPAELNRGLRPSFTRSTSFFLNAAAKSFRGGLGGGGSIRRSKSPHPKSDGDQAPTPSNAFLSISPPNEPSEGSNSLRKTRSFRATPPMRIFSSMRGPALQQPADDSMNESGPVSAQSSFEVASRNSAMSHKLSAALSAIEPSHFKSIMYLDREVDTRWNGISKIFGGMFLLIAAFLFGWVILENTQKSHASQMRI</sequence>
<evidence type="ECO:0000313" key="3">
    <source>
        <dbReference type="EMBL" id="GMI11502.1"/>
    </source>
</evidence>
<feature type="region of interest" description="Disordered" evidence="1">
    <location>
        <begin position="958"/>
        <end position="1007"/>
    </location>
</feature>
<dbReference type="Proteomes" id="UP001165160">
    <property type="component" value="Unassembled WGS sequence"/>
</dbReference>
<evidence type="ECO:0000256" key="2">
    <source>
        <dbReference type="SAM" id="Phobius"/>
    </source>
</evidence>
<keyword evidence="2" id="KW-0472">Membrane</keyword>
<feature type="region of interest" description="Disordered" evidence="1">
    <location>
        <begin position="523"/>
        <end position="596"/>
    </location>
</feature>
<gene>
    <name evidence="3" type="ORF">TrVE_jg10567</name>
</gene>
<reference evidence="4" key="1">
    <citation type="journal article" date="2023" name="Commun. Biol.">
        <title>Genome analysis of Parmales, the sister group of diatoms, reveals the evolutionary specialization of diatoms from phago-mixotrophs to photoautotrophs.</title>
        <authorList>
            <person name="Ban H."/>
            <person name="Sato S."/>
            <person name="Yoshikawa S."/>
            <person name="Yamada K."/>
            <person name="Nakamura Y."/>
            <person name="Ichinomiya M."/>
            <person name="Sato N."/>
            <person name="Blanc-Mathieu R."/>
            <person name="Endo H."/>
            <person name="Kuwata A."/>
            <person name="Ogata H."/>
        </authorList>
    </citation>
    <scope>NUCLEOTIDE SEQUENCE [LARGE SCALE GENOMIC DNA]</scope>
    <source>
        <strain evidence="4">NIES 3699</strain>
    </source>
</reference>
<feature type="transmembrane region" description="Helical" evidence="2">
    <location>
        <begin position="66"/>
        <end position="90"/>
    </location>
</feature>
<keyword evidence="4" id="KW-1185">Reference proteome</keyword>
<dbReference type="EMBL" id="BRXX01000430">
    <property type="protein sequence ID" value="GMI11502.1"/>
    <property type="molecule type" value="Genomic_DNA"/>
</dbReference>
<keyword evidence="2" id="KW-0812">Transmembrane</keyword>
<name>A0A9W7FG21_9STRA</name>
<feature type="region of interest" description="Disordered" evidence="1">
    <location>
        <begin position="478"/>
        <end position="509"/>
    </location>
</feature>